<feature type="domain" description="Pyridoxamine 5'-phosphate oxidase N-terminal" evidence="1">
    <location>
        <begin position="5"/>
        <end position="121"/>
    </location>
</feature>
<evidence type="ECO:0000313" key="2">
    <source>
        <dbReference type="EMBL" id="MBC2603475.1"/>
    </source>
</evidence>
<evidence type="ECO:0000313" key="3">
    <source>
        <dbReference type="Proteomes" id="UP000525652"/>
    </source>
</evidence>
<organism evidence="2 3">
    <name type="scientific">Puniceicoccus vermicola</name>
    <dbReference type="NCBI Taxonomy" id="388746"/>
    <lineage>
        <taxon>Bacteria</taxon>
        <taxon>Pseudomonadati</taxon>
        <taxon>Verrucomicrobiota</taxon>
        <taxon>Opitutia</taxon>
        <taxon>Puniceicoccales</taxon>
        <taxon>Puniceicoccaceae</taxon>
        <taxon>Puniceicoccus</taxon>
    </lineage>
</organism>
<reference evidence="2 3" key="1">
    <citation type="submission" date="2020-07" db="EMBL/GenBank/DDBJ databases">
        <authorList>
            <person name="Feng X."/>
        </authorList>
    </citation>
    <scope>NUCLEOTIDE SEQUENCE [LARGE SCALE GENOMIC DNA]</scope>
    <source>
        <strain evidence="2 3">JCM14086</strain>
    </source>
</reference>
<proteinExistence type="predicted"/>
<dbReference type="PANTHER" id="PTHR40660">
    <property type="entry name" value="5'-PHOSPHATE OXIDASE PUTATIVE DOMAIN-CONTAINING PROTEIN-RELATED"/>
    <property type="match status" value="1"/>
</dbReference>
<gene>
    <name evidence="2" type="ORF">H5P30_16965</name>
</gene>
<keyword evidence="3" id="KW-1185">Reference proteome</keyword>
<comment type="caution">
    <text evidence="2">The sequence shown here is derived from an EMBL/GenBank/DDBJ whole genome shotgun (WGS) entry which is preliminary data.</text>
</comment>
<protein>
    <submittedName>
        <fullName evidence="2">Pyridoxamine 5'-phosphate oxidase family protein</fullName>
    </submittedName>
</protein>
<dbReference type="PANTHER" id="PTHR40660:SF1">
    <property type="entry name" value="5'-PHOSPHATE OXIDASE PUTATIVE DOMAIN-CONTAINING PROTEIN-RELATED"/>
    <property type="match status" value="1"/>
</dbReference>
<dbReference type="RefSeq" id="WP_185694103.1">
    <property type="nucleotide sequence ID" value="NZ_JACHVA010000127.1"/>
</dbReference>
<dbReference type="Pfam" id="PF01243">
    <property type="entry name" value="PNPOx_N"/>
    <property type="match status" value="1"/>
</dbReference>
<dbReference type="Gene3D" id="2.30.110.10">
    <property type="entry name" value="Electron Transport, Fmn-binding Protein, Chain A"/>
    <property type="match status" value="1"/>
</dbReference>
<sequence length="128" mass="13987">MSKLSEEVLTAVEKTIPMGVATADVQGRPNLVYVSLIKAIDSDTLVVGDCAFSKTKANLAENPVMSALVMNPDTKRAFQIKCRAEEVTEGERFESVAAWAQSLWPNVPLRAAYYLHVEEVFAGAERIA</sequence>
<dbReference type="AlphaFoldDB" id="A0A7X1B0P1"/>
<dbReference type="EMBL" id="JACHVA010000127">
    <property type="protein sequence ID" value="MBC2603475.1"/>
    <property type="molecule type" value="Genomic_DNA"/>
</dbReference>
<dbReference type="InterPro" id="IPR012349">
    <property type="entry name" value="Split_barrel_FMN-bd"/>
</dbReference>
<name>A0A7X1B0P1_9BACT</name>
<dbReference type="InterPro" id="IPR011576">
    <property type="entry name" value="Pyridox_Oxase_N"/>
</dbReference>
<dbReference type="SUPFAM" id="SSF50475">
    <property type="entry name" value="FMN-binding split barrel"/>
    <property type="match status" value="1"/>
</dbReference>
<dbReference type="Proteomes" id="UP000525652">
    <property type="component" value="Unassembled WGS sequence"/>
</dbReference>
<evidence type="ECO:0000259" key="1">
    <source>
        <dbReference type="Pfam" id="PF01243"/>
    </source>
</evidence>
<accession>A0A7X1B0P1</accession>